<dbReference type="Proteomes" id="UP001597403">
    <property type="component" value="Unassembled WGS sequence"/>
</dbReference>
<evidence type="ECO:0008006" key="3">
    <source>
        <dbReference type="Google" id="ProtNLM"/>
    </source>
</evidence>
<dbReference type="EMBL" id="JBHUGF010000010">
    <property type="protein sequence ID" value="MFD1991962.1"/>
    <property type="molecule type" value="Genomic_DNA"/>
</dbReference>
<dbReference type="RefSeq" id="WP_204825636.1">
    <property type="nucleotide sequence ID" value="NZ_JBHUGF010000010.1"/>
</dbReference>
<reference evidence="2" key="1">
    <citation type="journal article" date="2019" name="Int. J. Syst. Evol. Microbiol.">
        <title>The Global Catalogue of Microorganisms (GCM) 10K type strain sequencing project: providing services to taxonomists for standard genome sequencing and annotation.</title>
        <authorList>
            <consortium name="The Broad Institute Genomics Platform"/>
            <consortium name="The Broad Institute Genome Sequencing Center for Infectious Disease"/>
            <person name="Wu L."/>
            <person name="Ma J."/>
        </authorList>
    </citation>
    <scope>NUCLEOTIDE SEQUENCE [LARGE SCALE GENOMIC DNA]</scope>
    <source>
        <strain evidence="2">CGMCC 1.15067</strain>
    </source>
</reference>
<gene>
    <name evidence="1" type="ORF">ACFSGI_18475</name>
</gene>
<organism evidence="1 2">
    <name type="scientific">Paenibacillus nicotianae</name>
    <dbReference type="NCBI Taxonomy" id="1526551"/>
    <lineage>
        <taxon>Bacteria</taxon>
        <taxon>Bacillati</taxon>
        <taxon>Bacillota</taxon>
        <taxon>Bacilli</taxon>
        <taxon>Bacillales</taxon>
        <taxon>Paenibacillaceae</taxon>
        <taxon>Paenibacillus</taxon>
    </lineage>
</organism>
<proteinExistence type="predicted"/>
<comment type="caution">
    <text evidence="1">The sequence shown here is derived from an EMBL/GenBank/DDBJ whole genome shotgun (WGS) entry which is preliminary data.</text>
</comment>
<protein>
    <recommendedName>
        <fullName evidence="3">Immunity protein 30</fullName>
    </recommendedName>
</protein>
<evidence type="ECO:0000313" key="2">
    <source>
        <dbReference type="Proteomes" id="UP001597403"/>
    </source>
</evidence>
<sequence>MYRELDNLLSANTTVDSWYNDGCTIASEILSEFNKEDWGKLSIEIFNKSLEWQKKIAYCLDSNCNIYELKILLSLLETKDEELFQICIDTLRSFTTSENKQMIIKNASILQRINNLLPKSGIAVKKVLEDFVIKIYS</sequence>
<keyword evidence="2" id="KW-1185">Reference proteome</keyword>
<name>A0ABW4V0Y2_9BACL</name>
<accession>A0ABW4V0Y2</accession>
<evidence type="ECO:0000313" key="1">
    <source>
        <dbReference type="EMBL" id="MFD1991962.1"/>
    </source>
</evidence>